<dbReference type="InterPro" id="IPR041525">
    <property type="entry name" value="N/Namide_PRibTrfase"/>
</dbReference>
<evidence type="ECO:0000256" key="2">
    <source>
        <dbReference type="ARBA" id="ARBA00010897"/>
    </source>
</evidence>
<dbReference type="SUPFAM" id="SSF51690">
    <property type="entry name" value="Nicotinate/Quinolinate PRTase C-terminal domain-like"/>
    <property type="match status" value="1"/>
</dbReference>
<feature type="modified residue" description="Phosphohistidine; by autocatalysis" evidence="7">
    <location>
        <position position="240"/>
    </location>
</feature>
<evidence type="ECO:0000259" key="9">
    <source>
        <dbReference type="Pfam" id="PF04095"/>
    </source>
</evidence>
<feature type="domain" description="Nicotinate/nicotinamide phosphoribosyltransferase" evidence="9">
    <location>
        <begin position="188"/>
        <end position="433"/>
    </location>
</feature>
<accession>A0A1G2D0M0</accession>
<evidence type="ECO:0000256" key="1">
    <source>
        <dbReference type="ARBA" id="ARBA00004952"/>
    </source>
</evidence>
<dbReference type="PIRSF" id="PIRSF000484">
    <property type="entry name" value="NAPRT"/>
    <property type="match status" value="1"/>
</dbReference>
<dbReference type="InterPro" id="IPR007229">
    <property type="entry name" value="Nic_PRibTrfase-Fam"/>
</dbReference>
<comment type="function">
    <text evidence="7 8">Catalyzes the synthesis of beta-nicotinate D-ribonucleotide from nicotinate and 5-phospho-D-ribose 1-phosphate at the expense of ATP.</text>
</comment>
<comment type="catalytic activity">
    <reaction evidence="7 8">
        <text>5-phospho-alpha-D-ribose 1-diphosphate + nicotinate + ATP + H2O = nicotinate beta-D-ribonucleotide + ADP + phosphate + diphosphate</text>
        <dbReference type="Rhea" id="RHEA:36163"/>
        <dbReference type="ChEBI" id="CHEBI:15377"/>
        <dbReference type="ChEBI" id="CHEBI:30616"/>
        <dbReference type="ChEBI" id="CHEBI:32544"/>
        <dbReference type="ChEBI" id="CHEBI:33019"/>
        <dbReference type="ChEBI" id="CHEBI:43474"/>
        <dbReference type="ChEBI" id="CHEBI:57502"/>
        <dbReference type="ChEBI" id="CHEBI:58017"/>
        <dbReference type="ChEBI" id="CHEBI:456216"/>
        <dbReference type="EC" id="6.3.4.21"/>
    </reaction>
</comment>
<evidence type="ECO:0000259" key="10">
    <source>
        <dbReference type="Pfam" id="PF17767"/>
    </source>
</evidence>
<dbReference type="InterPro" id="IPR036068">
    <property type="entry name" value="Nicotinate_pribotase-like_C"/>
</dbReference>
<dbReference type="InterPro" id="IPR040727">
    <property type="entry name" value="NAPRTase_N"/>
</dbReference>
<dbReference type="AlphaFoldDB" id="A0A1G2D0M0"/>
<protein>
    <recommendedName>
        <fullName evidence="3 7">Nicotinate phosphoribosyltransferase</fullName>
        <shortName evidence="7">NAPRTase</shortName>
        <ecNumber evidence="3 7">6.3.4.21</ecNumber>
    </recommendedName>
</protein>
<dbReference type="PANTHER" id="PTHR11098">
    <property type="entry name" value="NICOTINATE PHOSPHORIBOSYLTRANSFERASE"/>
    <property type="match status" value="1"/>
</dbReference>
<dbReference type="NCBIfam" id="NF003704">
    <property type="entry name" value="PRK05321.1"/>
    <property type="match status" value="1"/>
</dbReference>
<dbReference type="GO" id="GO:0005829">
    <property type="term" value="C:cytosol"/>
    <property type="evidence" value="ECO:0007669"/>
    <property type="project" value="TreeGrafter"/>
</dbReference>
<dbReference type="Proteomes" id="UP000177996">
    <property type="component" value="Unassembled WGS sequence"/>
</dbReference>
<dbReference type="EC" id="6.3.4.21" evidence="3 7"/>
<comment type="caution">
    <text evidence="11">The sequence shown here is derived from an EMBL/GenBank/DDBJ whole genome shotgun (WGS) entry which is preliminary data.</text>
</comment>
<dbReference type="InterPro" id="IPR006406">
    <property type="entry name" value="Nic_PRibTrfase"/>
</dbReference>
<comment type="pathway">
    <text evidence="1 7 8">Cofactor biosynthesis; NAD(+) biosynthesis; nicotinate D-ribonucleotide from nicotinate: step 1/1.</text>
</comment>
<evidence type="ECO:0000313" key="12">
    <source>
        <dbReference type="Proteomes" id="UP000177996"/>
    </source>
</evidence>
<keyword evidence="4 7" id="KW-0597">Phosphoprotein</keyword>
<dbReference type="NCBIfam" id="TIGR01514">
    <property type="entry name" value="NAPRTase"/>
    <property type="match status" value="1"/>
</dbReference>
<feature type="domain" description="Nicotinate phosphoribosyltransferase N-terminal" evidence="10">
    <location>
        <begin position="22"/>
        <end position="147"/>
    </location>
</feature>
<dbReference type="GO" id="GO:0004516">
    <property type="term" value="F:nicotinate phosphoribosyltransferase activity"/>
    <property type="evidence" value="ECO:0007669"/>
    <property type="project" value="UniProtKB-UniRule"/>
</dbReference>
<proteinExistence type="inferred from homology"/>
<evidence type="ECO:0000256" key="6">
    <source>
        <dbReference type="ARBA" id="ARBA00022642"/>
    </source>
</evidence>
<dbReference type="PANTHER" id="PTHR11098:SF1">
    <property type="entry name" value="NICOTINATE PHOSPHORIBOSYLTRANSFERASE"/>
    <property type="match status" value="1"/>
</dbReference>
<organism evidence="11 12">
    <name type="scientific">Candidatus Lloydbacteria bacterium RIFCSPHIGHO2_02_FULL_50_13</name>
    <dbReference type="NCBI Taxonomy" id="1798661"/>
    <lineage>
        <taxon>Bacteria</taxon>
        <taxon>Candidatus Lloydiibacteriota</taxon>
    </lineage>
</organism>
<dbReference type="HAMAP" id="MF_00570">
    <property type="entry name" value="NAPRTase"/>
    <property type="match status" value="1"/>
</dbReference>
<dbReference type="GO" id="GO:0034355">
    <property type="term" value="P:NAD+ biosynthetic process via the salvage pathway"/>
    <property type="evidence" value="ECO:0007669"/>
    <property type="project" value="TreeGrafter"/>
</dbReference>
<dbReference type="Pfam" id="PF17767">
    <property type="entry name" value="NAPRTase_N"/>
    <property type="match status" value="1"/>
</dbReference>
<evidence type="ECO:0000256" key="5">
    <source>
        <dbReference type="ARBA" id="ARBA00022598"/>
    </source>
</evidence>
<evidence type="ECO:0000256" key="7">
    <source>
        <dbReference type="HAMAP-Rule" id="MF_00570"/>
    </source>
</evidence>
<evidence type="ECO:0000256" key="4">
    <source>
        <dbReference type="ARBA" id="ARBA00022553"/>
    </source>
</evidence>
<dbReference type="GO" id="GO:0016757">
    <property type="term" value="F:glycosyltransferase activity"/>
    <property type="evidence" value="ECO:0007669"/>
    <property type="project" value="UniProtKB-KW"/>
</dbReference>
<dbReference type="Pfam" id="PF04095">
    <property type="entry name" value="NAPRTase"/>
    <property type="match status" value="1"/>
</dbReference>
<comment type="PTM">
    <text evidence="7 8">Transiently phosphorylated on a His residue during the reaction cycle. Phosphorylation strongly increases the affinity for substrates and increases the rate of nicotinate D-ribonucleotide production. Dephosphorylation regenerates the low-affinity form of the enzyme, leading to product release.</text>
</comment>
<name>A0A1G2D0M0_9BACT</name>
<keyword evidence="5 7" id="KW-0436">Ligase</keyword>
<dbReference type="STRING" id="1798661.A3D65_05215"/>
<keyword evidence="11" id="KW-0328">Glycosyltransferase</keyword>
<gene>
    <name evidence="7" type="primary">pncB</name>
    <name evidence="11" type="ORF">A3D65_05215</name>
</gene>
<dbReference type="UniPathway" id="UPA00253">
    <property type="reaction ID" value="UER00457"/>
</dbReference>
<dbReference type="Gene3D" id="3.20.140.10">
    <property type="entry name" value="nicotinate phosphoribosyltransferase"/>
    <property type="match status" value="1"/>
</dbReference>
<keyword evidence="11" id="KW-0808">Transferase</keyword>
<dbReference type="EMBL" id="MHLL01000067">
    <property type="protein sequence ID" value="OGZ07174.1"/>
    <property type="molecule type" value="Genomic_DNA"/>
</dbReference>
<keyword evidence="6 7" id="KW-0662">Pyridine nucleotide biosynthesis</keyword>
<evidence type="ECO:0000256" key="3">
    <source>
        <dbReference type="ARBA" id="ARBA00013236"/>
    </source>
</evidence>
<reference evidence="11 12" key="1">
    <citation type="journal article" date="2016" name="Nat. Commun.">
        <title>Thousands of microbial genomes shed light on interconnected biogeochemical processes in an aquifer system.</title>
        <authorList>
            <person name="Anantharaman K."/>
            <person name="Brown C.T."/>
            <person name="Hug L.A."/>
            <person name="Sharon I."/>
            <person name="Castelle C.J."/>
            <person name="Probst A.J."/>
            <person name="Thomas B.C."/>
            <person name="Singh A."/>
            <person name="Wilkins M.J."/>
            <person name="Karaoz U."/>
            <person name="Brodie E.L."/>
            <person name="Williams K.H."/>
            <person name="Hubbard S.S."/>
            <person name="Banfield J.F."/>
        </authorList>
    </citation>
    <scope>NUCLEOTIDE SEQUENCE [LARGE SCALE GENOMIC DNA]</scope>
</reference>
<sequence>MTDFVQRVLRPENPDWIIRSLLDVDFYKFTMGYFIFCKYRGVNVTFRLINRNTKIPLAKVIAEDELRRQLDHAQSLRFEDEKTNRYYLRGMDVYGKNMFSEEYHDFLFRLKLTSYTLKRVGDQFELEFSGPWEVVTFWETIALAIISELYYRSLMRRMNESDLEALYAGATAKLSEKLRVIRQFPEIRFADFGQRRRHSFLWQQKAIGMAVSALGSQFTGTSNTWMAFHHNLTPIGTNAHELPMVATALAETPEEMKAAQYRVLSEWQTLFRPGLRIILPDTFGSPEFLLGASKDLATDWRGFRQDSGDPIVFGNRVIGWYRRHGVDPREKLVIFSDGLDVKMMIRISKYFNGEINVAFGWGTLFTNDFTDCHPRRDEVIPEFVMTWGELFRPFSLVCKVVKANGYPCVKLSDNIEKATGMRETIKYYTEVFGHKGRVGREVVV</sequence>
<comment type="similarity">
    <text evidence="2 7 8">Belongs to the NAPRTase family.</text>
</comment>
<evidence type="ECO:0000313" key="11">
    <source>
        <dbReference type="EMBL" id="OGZ07174.1"/>
    </source>
</evidence>
<evidence type="ECO:0000256" key="8">
    <source>
        <dbReference type="RuleBase" id="RU003838"/>
    </source>
</evidence>
<dbReference type="SUPFAM" id="SSF54675">
    <property type="entry name" value="Nicotinate/Quinolinate PRTase N-terminal domain-like"/>
    <property type="match status" value="1"/>
</dbReference>